<evidence type="ECO:0000256" key="2">
    <source>
        <dbReference type="ARBA" id="ARBA00023157"/>
    </source>
</evidence>
<organism evidence="5 6">
    <name type="scientific">Ananas comosus</name>
    <name type="common">Pineapple</name>
    <name type="synonym">Ananas ananas</name>
    <dbReference type="NCBI Taxonomy" id="4615"/>
    <lineage>
        <taxon>Eukaryota</taxon>
        <taxon>Viridiplantae</taxon>
        <taxon>Streptophyta</taxon>
        <taxon>Embryophyta</taxon>
        <taxon>Tracheophyta</taxon>
        <taxon>Spermatophyta</taxon>
        <taxon>Magnoliopsida</taxon>
        <taxon>Liliopsida</taxon>
        <taxon>Poales</taxon>
        <taxon>Bromeliaceae</taxon>
        <taxon>Bromelioideae</taxon>
        <taxon>Ananas</taxon>
    </lineage>
</organism>
<accession>A0A199VND2</accession>
<dbReference type="GO" id="GO:0006952">
    <property type="term" value="P:defense response"/>
    <property type="evidence" value="ECO:0007669"/>
    <property type="project" value="InterPro"/>
</dbReference>
<evidence type="ECO:0000256" key="3">
    <source>
        <dbReference type="SAM" id="SignalP"/>
    </source>
</evidence>
<dbReference type="SUPFAM" id="SSF57095">
    <property type="entry name" value="Scorpion toxin-like"/>
    <property type="match status" value="1"/>
</dbReference>
<evidence type="ECO:0000313" key="5">
    <source>
        <dbReference type="EMBL" id="OAY78533.1"/>
    </source>
</evidence>
<dbReference type="Gramene" id="Aco011938.1.mrna1">
    <property type="protein sequence ID" value="Aco011938.1.mrna1"/>
    <property type="gene ID" value="Aco011938.1.path1"/>
</dbReference>
<dbReference type="PRINTS" id="PR00288">
    <property type="entry name" value="PUROTHIONIN"/>
</dbReference>
<dbReference type="PROSITE" id="PS00940">
    <property type="entry name" value="GAMMA_THIONIN"/>
    <property type="match status" value="1"/>
</dbReference>
<feature type="signal peptide" evidence="3">
    <location>
        <begin position="1"/>
        <end position="20"/>
    </location>
</feature>
<dbReference type="Gramene" id="Aco031586.1.mrna1">
    <property type="protein sequence ID" value="Aco031586.1.mrna1"/>
    <property type="gene ID" value="Aco031586.1.path1"/>
</dbReference>
<dbReference type="AlphaFoldDB" id="A0A199VND2"/>
<evidence type="ECO:0000259" key="4">
    <source>
        <dbReference type="SMART" id="SM00505"/>
    </source>
</evidence>
<dbReference type="SMART" id="SM00505">
    <property type="entry name" value="Knot1"/>
    <property type="match status" value="1"/>
</dbReference>
<dbReference type="Pfam" id="PF00304">
    <property type="entry name" value="Gamma-thionin"/>
    <property type="match status" value="1"/>
</dbReference>
<comment type="caution">
    <text evidence="5">The sequence shown here is derived from an EMBL/GenBank/DDBJ whole genome shotgun (WGS) entry which is preliminary data.</text>
</comment>
<protein>
    <submittedName>
        <fullName evidence="5">Defensin-like protein 5</fullName>
    </submittedName>
</protein>
<feature type="domain" description="Knottins-like" evidence="4">
    <location>
        <begin position="29"/>
        <end position="74"/>
    </location>
</feature>
<dbReference type="Gene3D" id="3.30.30.10">
    <property type="entry name" value="Knottin, scorpion toxin-like"/>
    <property type="match status" value="1"/>
</dbReference>
<sequence>MRKSVLLLLILVSLFFFASREKAMVEGRTCESASSHFKGLCARSSNCASVCQGEGFPDGGCEGVRRRCMCKKPC</sequence>
<dbReference type="EMBL" id="LSRQ01001256">
    <property type="protein sequence ID" value="OAY78533.1"/>
    <property type="molecule type" value="Genomic_DNA"/>
</dbReference>
<dbReference type="InterPro" id="IPR008176">
    <property type="entry name" value="Defensin_plant"/>
</dbReference>
<dbReference type="CDD" id="cd00107">
    <property type="entry name" value="Knot1"/>
    <property type="match status" value="1"/>
</dbReference>
<dbReference type="STRING" id="4615.A0A199VND2"/>
<dbReference type="PANTHER" id="PTHR33147:SF39">
    <property type="entry name" value="DRO1 PROTEIN-RELATED"/>
    <property type="match status" value="1"/>
</dbReference>
<reference evidence="5 6" key="1">
    <citation type="journal article" date="2016" name="DNA Res.">
        <title>The draft genome of MD-2 pineapple using hybrid error correction of long reads.</title>
        <authorList>
            <person name="Redwan R.M."/>
            <person name="Saidin A."/>
            <person name="Kumar S.V."/>
        </authorList>
    </citation>
    <scope>NUCLEOTIDE SEQUENCE [LARGE SCALE GENOMIC DNA]</scope>
    <source>
        <strain evidence="6">cv. MD2</strain>
        <tissue evidence="5">Leaf</tissue>
    </source>
</reference>
<dbReference type="InterPro" id="IPR036574">
    <property type="entry name" value="Scorpion_toxin-like_sf"/>
</dbReference>
<evidence type="ECO:0000256" key="1">
    <source>
        <dbReference type="ARBA" id="ARBA00022729"/>
    </source>
</evidence>
<dbReference type="InterPro" id="IPR003614">
    <property type="entry name" value="Knottins"/>
</dbReference>
<feature type="chain" id="PRO_5008286000" evidence="3">
    <location>
        <begin position="21"/>
        <end position="74"/>
    </location>
</feature>
<keyword evidence="1 3" id="KW-0732">Signal</keyword>
<name>A0A199VND2_ANACO</name>
<keyword evidence="2" id="KW-1015">Disulfide bond</keyword>
<dbReference type="Proteomes" id="UP000092600">
    <property type="component" value="Unassembled WGS sequence"/>
</dbReference>
<evidence type="ECO:0000313" key="6">
    <source>
        <dbReference type="Proteomes" id="UP000092600"/>
    </source>
</evidence>
<dbReference type="PANTHER" id="PTHR33147">
    <property type="entry name" value="DEFENSIN-LIKE PROTEIN 1"/>
    <property type="match status" value="1"/>
</dbReference>
<gene>
    <name evidence="5" type="ORF">ACMD2_18491</name>
</gene>
<proteinExistence type="predicted"/>